<name>D6W6Y7_TRICA</name>
<reference evidence="1 2" key="2">
    <citation type="journal article" date="2010" name="Nucleic Acids Res.">
        <title>BeetleBase in 2010: revisions to provide comprehensive genomic information for Tribolium castaneum.</title>
        <authorList>
            <person name="Kim H.S."/>
            <person name="Murphy T."/>
            <person name="Xia J."/>
            <person name="Caragea D."/>
            <person name="Park Y."/>
            <person name="Beeman R.W."/>
            <person name="Lorenzen M.D."/>
            <person name="Butcher S."/>
            <person name="Manak J.R."/>
            <person name="Brown S.J."/>
        </authorList>
    </citation>
    <scope>GENOME REANNOTATION</scope>
    <source>
        <strain evidence="1 2">Georgia GA2</strain>
    </source>
</reference>
<protein>
    <submittedName>
        <fullName evidence="1">Uncharacterized protein</fullName>
    </submittedName>
</protein>
<dbReference type="Proteomes" id="UP000007266">
    <property type="component" value="Linkage group 1"/>
</dbReference>
<dbReference type="HOGENOM" id="CLU_2457726_0_0_1"/>
<dbReference type="AlphaFoldDB" id="D6W6Y7"/>
<dbReference type="InParanoid" id="D6W6Y7"/>
<proteinExistence type="predicted"/>
<dbReference type="EMBL" id="KQ971307">
    <property type="protein sequence ID" value="EFA11438.1"/>
    <property type="molecule type" value="Genomic_DNA"/>
</dbReference>
<gene>
    <name evidence="1" type="primary">GLEAN_13619</name>
    <name evidence="1" type="ORF">TcasGA2_TC013619</name>
</gene>
<reference evidence="1 2" key="1">
    <citation type="journal article" date="2008" name="Nature">
        <title>The genome of the model beetle and pest Tribolium castaneum.</title>
        <authorList>
            <consortium name="Tribolium Genome Sequencing Consortium"/>
            <person name="Richards S."/>
            <person name="Gibbs R.A."/>
            <person name="Weinstock G.M."/>
            <person name="Brown S.J."/>
            <person name="Denell R."/>
            <person name="Beeman R.W."/>
            <person name="Gibbs R."/>
            <person name="Beeman R.W."/>
            <person name="Brown S.J."/>
            <person name="Bucher G."/>
            <person name="Friedrich M."/>
            <person name="Grimmelikhuijzen C.J."/>
            <person name="Klingler M."/>
            <person name="Lorenzen M."/>
            <person name="Richards S."/>
            <person name="Roth S."/>
            <person name="Schroder R."/>
            <person name="Tautz D."/>
            <person name="Zdobnov E.M."/>
            <person name="Muzny D."/>
            <person name="Gibbs R.A."/>
            <person name="Weinstock G.M."/>
            <person name="Attaway T."/>
            <person name="Bell S."/>
            <person name="Buhay C.J."/>
            <person name="Chandrabose M.N."/>
            <person name="Chavez D."/>
            <person name="Clerk-Blankenburg K.P."/>
            <person name="Cree A."/>
            <person name="Dao M."/>
            <person name="Davis C."/>
            <person name="Chacko J."/>
            <person name="Dinh H."/>
            <person name="Dugan-Rocha S."/>
            <person name="Fowler G."/>
            <person name="Garner T.T."/>
            <person name="Garnes J."/>
            <person name="Gnirke A."/>
            <person name="Hawes A."/>
            <person name="Hernandez J."/>
            <person name="Hines S."/>
            <person name="Holder M."/>
            <person name="Hume J."/>
            <person name="Jhangiani S.N."/>
            <person name="Joshi V."/>
            <person name="Khan Z.M."/>
            <person name="Jackson L."/>
            <person name="Kovar C."/>
            <person name="Kowis A."/>
            <person name="Lee S."/>
            <person name="Lewis L.R."/>
            <person name="Margolis J."/>
            <person name="Morgan M."/>
            <person name="Nazareth L.V."/>
            <person name="Nguyen N."/>
            <person name="Okwuonu G."/>
            <person name="Parker D."/>
            <person name="Richards S."/>
            <person name="Ruiz S.J."/>
            <person name="Santibanez J."/>
            <person name="Savard J."/>
            <person name="Scherer S.E."/>
            <person name="Schneider B."/>
            <person name="Sodergren E."/>
            <person name="Tautz D."/>
            <person name="Vattahil S."/>
            <person name="Villasana D."/>
            <person name="White C.S."/>
            <person name="Wright R."/>
            <person name="Park Y."/>
            <person name="Beeman R.W."/>
            <person name="Lord J."/>
            <person name="Oppert B."/>
            <person name="Lorenzen M."/>
            <person name="Brown S."/>
            <person name="Wang L."/>
            <person name="Savard J."/>
            <person name="Tautz D."/>
            <person name="Richards S."/>
            <person name="Weinstock G."/>
            <person name="Gibbs R.A."/>
            <person name="Liu Y."/>
            <person name="Worley K."/>
            <person name="Weinstock G."/>
            <person name="Elsik C.G."/>
            <person name="Reese J.T."/>
            <person name="Elhaik E."/>
            <person name="Landan G."/>
            <person name="Graur D."/>
            <person name="Arensburger P."/>
            <person name="Atkinson P."/>
            <person name="Beeman R.W."/>
            <person name="Beidler J."/>
            <person name="Brown S.J."/>
            <person name="Demuth J.P."/>
            <person name="Drury D.W."/>
            <person name="Du Y.Z."/>
            <person name="Fujiwara H."/>
            <person name="Lorenzen M."/>
            <person name="Maselli V."/>
            <person name="Osanai M."/>
            <person name="Park Y."/>
            <person name="Robertson H.M."/>
            <person name="Tu Z."/>
            <person name="Wang J.J."/>
            <person name="Wang S."/>
            <person name="Richards S."/>
            <person name="Song H."/>
            <person name="Zhang L."/>
            <person name="Sodergren E."/>
            <person name="Werner D."/>
            <person name="Stanke M."/>
            <person name="Morgenstern B."/>
            <person name="Solovyev V."/>
            <person name="Kosarev P."/>
            <person name="Brown G."/>
            <person name="Chen H.C."/>
            <person name="Ermolaeva O."/>
            <person name="Hlavina W."/>
            <person name="Kapustin Y."/>
            <person name="Kiryutin B."/>
            <person name="Kitts P."/>
            <person name="Maglott D."/>
            <person name="Pruitt K."/>
            <person name="Sapojnikov V."/>
            <person name="Souvorov A."/>
            <person name="Mackey A.J."/>
            <person name="Waterhouse R.M."/>
            <person name="Wyder S."/>
            <person name="Zdobnov E.M."/>
            <person name="Zdobnov E.M."/>
            <person name="Wyder S."/>
            <person name="Kriventseva E.V."/>
            <person name="Kadowaki T."/>
            <person name="Bork P."/>
            <person name="Aranda M."/>
            <person name="Bao R."/>
            <person name="Beermann A."/>
            <person name="Berns N."/>
            <person name="Bolognesi R."/>
            <person name="Bonneton F."/>
            <person name="Bopp D."/>
            <person name="Brown S.J."/>
            <person name="Bucher G."/>
            <person name="Butts T."/>
            <person name="Chaumot A."/>
            <person name="Denell R.E."/>
            <person name="Ferrier D.E."/>
            <person name="Friedrich M."/>
            <person name="Gordon C.M."/>
            <person name="Jindra M."/>
            <person name="Klingler M."/>
            <person name="Lan Q."/>
            <person name="Lattorff H.M."/>
            <person name="Laudet V."/>
            <person name="von Levetsow C."/>
            <person name="Liu Z."/>
            <person name="Lutz R."/>
            <person name="Lynch J.A."/>
            <person name="da Fonseca R.N."/>
            <person name="Posnien N."/>
            <person name="Reuter R."/>
            <person name="Roth S."/>
            <person name="Savard J."/>
            <person name="Schinko J.B."/>
            <person name="Schmitt C."/>
            <person name="Schoppmeier M."/>
            <person name="Schroder R."/>
            <person name="Shippy T.D."/>
            <person name="Simonnet F."/>
            <person name="Marques-Souza H."/>
            <person name="Tautz D."/>
            <person name="Tomoyasu Y."/>
            <person name="Trauner J."/>
            <person name="Van der Zee M."/>
            <person name="Vervoort M."/>
            <person name="Wittkopp N."/>
            <person name="Wimmer E.A."/>
            <person name="Yang X."/>
            <person name="Jones A.K."/>
            <person name="Sattelle D.B."/>
            <person name="Ebert P.R."/>
            <person name="Nelson D."/>
            <person name="Scott J.G."/>
            <person name="Beeman R.W."/>
            <person name="Muthukrishnan S."/>
            <person name="Kramer K.J."/>
            <person name="Arakane Y."/>
            <person name="Beeman R.W."/>
            <person name="Zhu Q."/>
            <person name="Hogenkamp D."/>
            <person name="Dixit R."/>
            <person name="Oppert B."/>
            <person name="Jiang H."/>
            <person name="Zou Z."/>
            <person name="Marshall J."/>
            <person name="Elpidina E."/>
            <person name="Vinokurov K."/>
            <person name="Oppert C."/>
            <person name="Zou Z."/>
            <person name="Evans J."/>
            <person name="Lu Z."/>
            <person name="Zhao P."/>
            <person name="Sumathipala N."/>
            <person name="Altincicek B."/>
            <person name="Vilcinskas A."/>
            <person name="Williams M."/>
            <person name="Hultmark D."/>
            <person name="Hetru C."/>
            <person name="Jiang H."/>
            <person name="Grimmelikhuijzen C.J."/>
            <person name="Hauser F."/>
            <person name="Cazzamali G."/>
            <person name="Williamson M."/>
            <person name="Park Y."/>
            <person name="Li B."/>
            <person name="Tanaka Y."/>
            <person name="Predel R."/>
            <person name="Neupert S."/>
            <person name="Schachtner J."/>
            <person name="Verleyen P."/>
            <person name="Raible F."/>
            <person name="Bork P."/>
            <person name="Friedrich M."/>
            <person name="Walden K.K."/>
            <person name="Robertson H.M."/>
            <person name="Angeli S."/>
            <person name="Foret S."/>
            <person name="Bucher G."/>
            <person name="Schuetz S."/>
            <person name="Maleszka R."/>
            <person name="Wimmer E.A."/>
            <person name="Beeman R.W."/>
            <person name="Lorenzen M."/>
            <person name="Tomoyasu Y."/>
            <person name="Miller S.C."/>
            <person name="Grossmann D."/>
            <person name="Bucher G."/>
        </authorList>
    </citation>
    <scope>NUCLEOTIDE SEQUENCE [LARGE SCALE GENOMIC DNA]</scope>
    <source>
        <strain evidence="1 2">Georgia GA2</strain>
    </source>
</reference>
<evidence type="ECO:0000313" key="2">
    <source>
        <dbReference type="Proteomes" id="UP000007266"/>
    </source>
</evidence>
<evidence type="ECO:0000313" key="1">
    <source>
        <dbReference type="EMBL" id="EFA11438.1"/>
    </source>
</evidence>
<sequence length="89" mass="9944">MTGGFTALLNIHDAYSRQSPHFSATESAEKSATFKSLHELMTNTPKLRLDKLWTRPDLQIGAASLIFIAERAINLINSPNLEKQPISYD</sequence>
<keyword evidence="2" id="KW-1185">Reference proteome</keyword>
<accession>D6W6Y7</accession>
<organism evidence="1 2">
    <name type="scientific">Tribolium castaneum</name>
    <name type="common">Red flour beetle</name>
    <dbReference type="NCBI Taxonomy" id="7070"/>
    <lineage>
        <taxon>Eukaryota</taxon>
        <taxon>Metazoa</taxon>
        <taxon>Ecdysozoa</taxon>
        <taxon>Arthropoda</taxon>
        <taxon>Hexapoda</taxon>
        <taxon>Insecta</taxon>
        <taxon>Pterygota</taxon>
        <taxon>Neoptera</taxon>
        <taxon>Endopterygota</taxon>
        <taxon>Coleoptera</taxon>
        <taxon>Polyphaga</taxon>
        <taxon>Cucujiformia</taxon>
        <taxon>Tenebrionidae</taxon>
        <taxon>Tenebrionidae incertae sedis</taxon>
        <taxon>Tribolium</taxon>
    </lineage>
</organism>